<comment type="caution">
    <text evidence="6">The sequence shown here is derived from an EMBL/GenBank/DDBJ whole genome shotgun (WGS) entry which is preliminary data.</text>
</comment>
<dbReference type="EMBL" id="JFHD01000003">
    <property type="protein sequence ID" value="KDR32224.1"/>
    <property type="molecule type" value="Genomic_DNA"/>
</dbReference>
<dbReference type="Gene3D" id="1.20.120.530">
    <property type="entry name" value="GntR ligand-binding domain-like"/>
    <property type="match status" value="1"/>
</dbReference>
<evidence type="ECO:0000256" key="4">
    <source>
        <dbReference type="SAM" id="Coils"/>
    </source>
</evidence>
<dbReference type="PROSITE" id="PS50949">
    <property type="entry name" value="HTH_GNTR"/>
    <property type="match status" value="1"/>
</dbReference>
<evidence type="ECO:0000313" key="6">
    <source>
        <dbReference type="EMBL" id="KDR32224.1"/>
    </source>
</evidence>
<evidence type="ECO:0000259" key="5">
    <source>
        <dbReference type="PROSITE" id="PS50949"/>
    </source>
</evidence>
<dbReference type="InterPro" id="IPR011711">
    <property type="entry name" value="GntR_C"/>
</dbReference>
<dbReference type="SMART" id="SM00345">
    <property type="entry name" value="HTH_GNTR"/>
    <property type="match status" value="1"/>
</dbReference>
<evidence type="ECO:0000256" key="1">
    <source>
        <dbReference type="ARBA" id="ARBA00023015"/>
    </source>
</evidence>
<dbReference type="GO" id="GO:0003700">
    <property type="term" value="F:DNA-binding transcription factor activity"/>
    <property type="evidence" value="ECO:0007669"/>
    <property type="project" value="InterPro"/>
</dbReference>
<keyword evidence="2" id="KW-0238">DNA-binding</keyword>
<proteinExistence type="predicted"/>
<keyword evidence="7" id="KW-1185">Reference proteome</keyword>
<dbReference type="InterPro" id="IPR008920">
    <property type="entry name" value="TF_FadR/GntR_C"/>
</dbReference>
<keyword evidence="4" id="KW-0175">Coiled coil</keyword>
<feature type="coiled-coil region" evidence="4">
    <location>
        <begin position="107"/>
        <end position="134"/>
    </location>
</feature>
<keyword evidence="1" id="KW-0805">Transcription regulation</keyword>
<accession>A0A656QLL6</accession>
<dbReference type="Proteomes" id="UP000027451">
    <property type="component" value="Unassembled WGS sequence"/>
</dbReference>
<dbReference type="InterPro" id="IPR000524">
    <property type="entry name" value="Tscrpt_reg_HTH_GntR"/>
</dbReference>
<evidence type="ECO:0000313" key="7">
    <source>
        <dbReference type="Proteomes" id="UP000027451"/>
    </source>
</evidence>
<organism evidence="6 7">
    <name type="scientific">Caballeronia zhejiangensis</name>
    <dbReference type="NCBI Taxonomy" id="871203"/>
    <lineage>
        <taxon>Bacteria</taxon>
        <taxon>Pseudomonadati</taxon>
        <taxon>Pseudomonadota</taxon>
        <taxon>Betaproteobacteria</taxon>
        <taxon>Burkholderiales</taxon>
        <taxon>Burkholderiaceae</taxon>
        <taxon>Caballeronia</taxon>
    </lineage>
</organism>
<evidence type="ECO:0000256" key="2">
    <source>
        <dbReference type="ARBA" id="ARBA00023125"/>
    </source>
</evidence>
<dbReference type="InterPro" id="IPR036388">
    <property type="entry name" value="WH-like_DNA-bd_sf"/>
</dbReference>
<dbReference type="InterPro" id="IPR036390">
    <property type="entry name" value="WH_DNA-bd_sf"/>
</dbReference>
<dbReference type="SUPFAM" id="SSF46785">
    <property type="entry name" value="Winged helix' DNA-binding domain"/>
    <property type="match status" value="1"/>
</dbReference>
<dbReference type="Pfam" id="PF07729">
    <property type="entry name" value="FCD"/>
    <property type="match status" value="1"/>
</dbReference>
<dbReference type="SUPFAM" id="SSF48008">
    <property type="entry name" value="GntR ligand-binding domain-like"/>
    <property type="match status" value="1"/>
</dbReference>
<keyword evidence="3" id="KW-0804">Transcription</keyword>
<feature type="domain" description="HTH gntR-type" evidence="5">
    <location>
        <begin position="15"/>
        <end position="82"/>
    </location>
</feature>
<reference evidence="6 7" key="1">
    <citation type="submission" date="2014-03" db="EMBL/GenBank/DDBJ databases">
        <title>Draft Genome Sequences of Four Burkholderia Strains.</title>
        <authorList>
            <person name="Liu X.Y."/>
            <person name="Li C.X."/>
            <person name="Xu J.H."/>
        </authorList>
    </citation>
    <scope>NUCLEOTIDE SEQUENCE [LARGE SCALE GENOMIC DNA]</scope>
    <source>
        <strain evidence="6 7">OP-1</strain>
    </source>
</reference>
<name>A0A656QLL6_9BURK</name>
<dbReference type="PANTHER" id="PTHR43537">
    <property type="entry name" value="TRANSCRIPTIONAL REGULATOR, GNTR FAMILY"/>
    <property type="match status" value="1"/>
</dbReference>
<gene>
    <name evidence="6" type="ORF">BG60_19305</name>
</gene>
<dbReference type="CDD" id="cd07377">
    <property type="entry name" value="WHTH_GntR"/>
    <property type="match status" value="1"/>
</dbReference>
<dbReference type="AlphaFoldDB" id="A0A656QLL6"/>
<dbReference type="Gene3D" id="1.10.10.10">
    <property type="entry name" value="Winged helix-like DNA-binding domain superfamily/Winged helix DNA-binding domain"/>
    <property type="match status" value="1"/>
</dbReference>
<dbReference type="PANTHER" id="PTHR43537:SF51">
    <property type="entry name" value="HTH-TYPE TRANSCRIPTIONAL REGULATOR LGOR-RELATED"/>
    <property type="match status" value="1"/>
</dbReference>
<evidence type="ECO:0000256" key="3">
    <source>
        <dbReference type="ARBA" id="ARBA00023163"/>
    </source>
</evidence>
<dbReference type="SMART" id="SM00895">
    <property type="entry name" value="FCD"/>
    <property type="match status" value="1"/>
</dbReference>
<protein>
    <submittedName>
        <fullName evidence="6">Regulatory protein</fullName>
    </submittedName>
</protein>
<dbReference type="Pfam" id="PF00392">
    <property type="entry name" value="GntR"/>
    <property type="match status" value="1"/>
</dbReference>
<dbReference type="GO" id="GO:0003677">
    <property type="term" value="F:DNA binding"/>
    <property type="evidence" value="ECO:0007669"/>
    <property type="project" value="UniProtKB-KW"/>
</dbReference>
<sequence>MTVRGLERIAFDAPKSLAEITEERLRQLIVNGELEFGEQVTESRLSDLFGLSKTPVREALLRLSIAGLVEIKARSGTYVFSLTDKNICDISTLRITLEQAAIRSAMRENAARLMEELNRNLDAARALHATFELATYRALDHEFHQILVRHSDNPYLIDCYSTISTKVLAMRNRLTFSREYINKSIDEHRAVTRALVENDVDGACIILAEHVNCGFTERTRRLLTDIARMQ</sequence>